<organism evidence="1 2">
    <name type="scientific">Xenopus laevis</name>
    <name type="common">African clawed frog</name>
    <dbReference type="NCBI Taxonomy" id="8355"/>
    <lineage>
        <taxon>Eukaryota</taxon>
        <taxon>Metazoa</taxon>
        <taxon>Chordata</taxon>
        <taxon>Craniata</taxon>
        <taxon>Vertebrata</taxon>
        <taxon>Euteleostomi</taxon>
        <taxon>Amphibia</taxon>
        <taxon>Batrachia</taxon>
        <taxon>Anura</taxon>
        <taxon>Pipoidea</taxon>
        <taxon>Pipidae</taxon>
        <taxon>Xenopodinae</taxon>
        <taxon>Xenopus</taxon>
        <taxon>Xenopus</taxon>
    </lineage>
</organism>
<evidence type="ECO:0000313" key="1">
    <source>
        <dbReference type="EMBL" id="OCT67190.1"/>
    </source>
</evidence>
<evidence type="ECO:0000313" key="2">
    <source>
        <dbReference type="Proteomes" id="UP000694892"/>
    </source>
</evidence>
<dbReference type="Proteomes" id="UP000694892">
    <property type="component" value="Chromosome 8L"/>
</dbReference>
<name>A0A974H7C7_XENLA</name>
<reference evidence="2" key="1">
    <citation type="journal article" date="2016" name="Nature">
        <title>Genome evolution in the allotetraploid frog Xenopus laevis.</title>
        <authorList>
            <person name="Session A.M."/>
            <person name="Uno Y."/>
            <person name="Kwon T."/>
            <person name="Chapman J.A."/>
            <person name="Toyoda A."/>
            <person name="Takahashi S."/>
            <person name="Fukui A."/>
            <person name="Hikosaka A."/>
            <person name="Suzuki A."/>
            <person name="Kondo M."/>
            <person name="van Heeringen S.J."/>
            <person name="Quigley I."/>
            <person name="Heinz S."/>
            <person name="Ogino H."/>
            <person name="Ochi H."/>
            <person name="Hellsten U."/>
            <person name="Lyons J.B."/>
            <person name="Simakov O."/>
            <person name="Putnam N."/>
            <person name="Stites J."/>
            <person name="Kuroki Y."/>
            <person name="Tanaka T."/>
            <person name="Michiue T."/>
            <person name="Watanabe M."/>
            <person name="Bogdanovic O."/>
            <person name="Lister R."/>
            <person name="Georgiou G."/>
            <person name="Paranjpe S.S."/>
            <person name="van Kruijsbergen I."/>
            <person name="Shu S."/>
            <person name="Carlson J."/>
            <person name="Kinoshita T."/>
            <person name="Ohta Y."/>
            <person name="Mawaribuchi S."/>
            <person name="Jenkins J."/>
            <person name="Grimwood J."/>
            <person name="Schmutz J."/>
            <person name="Mitros T."/>
            <person name="Mozaffari S.V."/>
            <person name="Suzuki Y."/>
            <person name="Haramoto Y."/>
            <person name="Yamamoto T.S."/>
            <person name="Takagi C."/>
            <person name="Heald R."/>
            <person name="Miller K."/>
            <person name="Haudenschild C."/>
            <person name="Kitzman J."/>
            <person name="Nakayama T."/>
            <person name="Izutsu Y."/>
            <person name="Robert J."/>
            <person name="Fortriede J."/>
            <person name="Burns K."/>
            <person name="Lotay V."/>
            <person name="Karimi K."/>
            <person name="Yasuoka Y."/>
            <person name="Dichmann D.S."/>
            <person name="Flajnik M.F."/>
            <person name="Houston D.W."/>
            <person name="Shendure J."/>
            <person name="DuPasquier L."/>
            <person name="Vize P.D."/>
            <person name="Zorn A.M."/>
            <person name="Ito M."/>
            <person name="Marcotte E.M."/>
            <person name="Wallingford J.B."/>
            <person name="Ito Y."/>
            <person name="Asashima M."/>
            <person name="Ueno N."/>
            <person name="Matsuda Y."/>
            <person name="Veenstra G.J."/>
            <person name="Fujiyama A."/>
            <person name="Harland R.M."/>
            <person name="Taira M."/>
            <person name="Rokhsar D.S."/>
        </authorList>
    </citation>
    <scope>NUCLEOTIDE SEQUENCE [LARGE SCALE GENOMIC DNA]</scope>
    <source>
        <strain evidence="2">J</strain>
    </source>
</reference>
<dbReference type="AlphaFoldDB" id="A0A974H7C7"/>
<sequence length="71" mass="7929">MSAVNLPLLPVLGNLSSIQVLKRNCYKFVRGRGSVGCVQQRLQLCRWGGSRCLGPGVLWIMDLSIIWIFIP</sequence>
<gene>
    <name evidence="1" type="ORF">XELAEV_18038472mg</name>
</gene>
<proteinExistence type="predicted"/>
<accession>A0A974H7C7</accession>
<protein>
    <submittedName>
        <fullName evidence="1">Uncharacterized protein</fullName>
    </submittedName>
</protein>
<dbReference type="EMBL" id="CM004480">
    <property type="protein sequence ID" value="OCT67190.1"/>
    <property type="molecule type" value="Genomic_DNA"/>
</dbReference>